<dbReference type="GO" id="GO:0009451">
    <property type="term" value="P:RNA modification"/>
    <property type="evidence" value="ECO:0007669"/>
    <property type="project" value="InterPro"/>
</dbReference>
<dbReference type="InterPro" id="IPR046848">
    <property type="entry name" value="E_motif"/>
</dbReference>
<organism evidence="2">
    <name type="scientific">Picea sitchensis</name>
    <name type="common">Sitka spruce</name>
    <name type="synonym">Pinus sitchensis</name>
    <dbReference type="NCBI Taxonomy" id="3332"/>
    <lineage>
        <taxon>Eukaryota</taxon>
        <taxon>Viridiplantae</taxon>
        <taxon>Streptophyta</taxon>
        <taxon>Embryophyta</taxon>
        <taxon>Tracheophyta</taxon>
        <taxon>Spermatophyta</taxon>
        <taxon>Pinopsida</taxon>
        <taxon>Pinidae</taxon>
        <taxon>Conifers I</taxon>
        <taxon>Pinales</taxon>
        <taxon>Pinaceae</taxon>
        <taxon>Picea</taxon>
    </lineage>
</organism>
<feature type="domain" description="DYW" evidence="1">
    <location>
        <begin position="154"/>
        <end position="246"/>
    </location>
</feature>
<dbReference type="Pfam" id="PF14432">
    <property type="entry name" value="DYW_deaminase"/>
    <property type="match status" value="1"/>
</dbReference>
<dbReference type="PANTHER" id="PTHR47926">
    <property type="entry name" value="PENTATRICOPEPTIDE REPEAT-CONTAINING PROTEIN"/>
    <property type="match status" value="1"/>
</dbReference>
<dbReference type="InterPro" id="IPR011990">
    <property type="entry name" value="TPR-like_helical_dom_sf"/>
</dbReference>
<dbReference type="InterPro" id="IPR032867">
    <property type="entry name" value="DYW_dom"/>
</dbReference>
<dbReference type="Gene3D" id="1.25.40.10">
    <property type="entry name" value="Tetratricopeptide repeat domain"/>
    <property type="match status" value="1"/>
</dbReference>
<sequence length="246" mass="27578">MSQNYGIEPRVKHYACMVDILGRAGCLDEAHDFISNMPLEPDDGVWGALLGACKIHLNIELAECVAEHLFKLESENVGYYVVLCNIYAATGKWDDVAKVRTLMNEKGLRKTAECSFIEVNNSVHTFHMEDRSHPQSQGIYLMLESLVGQMKEAGYVPNLDSVFNNVEDDVKERMLMGHSEKLAIAFGLINTNSGTPLRITKSLRVCDDCHNAAKIISKVVEREITLRGAHRFHHFKGGLCSCGDYW</sequence>
<dbReference type="EMBL" id="BT122284">
    <property type="protein sequence ID" value="ADE75673.1"/>
    <property type="molecule type" value="mRNA"/>
</dbReference>
<evidence type="ECO:0000313" key="2">
    <source>
        <dbReference type="EMBL" id="ADE75673.1"/>
    </source>
</evidence>
<dbReference type="GO" id="GO:0003723">
    <property type="term" value="F:RNA binding"/>
    <property type="evidence" value="ECO:0007669"/>
    <property type="project" value="InterPro"/>
</dbReference>
<dbReference type="InterPro" id="IPR046960">
    <property type="entry name" value="PPR_At4g14850-like_plant"/>
</dbReference>
<accession>D5A804</accession>
<dbReference type="AlphaFoldDB" id="D5A804"/>
<proteinExistence type="evidence at transcript level"/>
<dbReference type="GO" id="GO:0008270">
    <property type="term" value="F:zinc ion binding"/>
    <property type="evidence" value="ECO:0007669"/>
    <property type="project" value="InterPro"/>
</dbReference>
<name>D5A804_PICSI</name>
<dbReference type="FunFam" id="1.25.40.10:FF:001050">
    <property type="entry name" value="Pentatricopeptide repeat-containing protein At2g33760"/>
    <property type="match status" value="1"/>
</dbReference>
<dbReference type="Pfam" id="PF20431">
    <property type="entry name" value="E_motif"/>
    <property type="match status" value="1"/>
</dbReference>
<protein>
    <recommendedName>
        <fullName evidence="1">DYW domain-containing protein</fullName>
    </recommendedName>
</protein>
<evidence type="ECO:0000259" key="1">
    <source>
        <dbReference type="Pfam" id="PF14432"/>
    </source>
</evidence>
<dbReference type="PANTHER" id="PTHR47926:SF347">
    <property type="entry name" value="PENTATRICOPEPTIDE REPEAT-CONTAINING PROTEIN"/>
    <property type="match status" value="1"/>
</dbReference>
<reference evidence="2" key="1">
    <citation type="submission" date="2010-04" db="EMBL/GenBank/DDBJ databases">
        <authorList>
            <person name="Reid K.E."/>
            <person name="Liao N."/>
            <person name="Chan S."/>
            <person name="Docking R."/>
            <person name="Taylor G."/>
            <person name="Moore R."/>
            <person name="Mayo M."/>
            <person name="Munro S."/>
            <person name="King J."/>
            <person name="Yanchuk A."/>
            <person name="Holt R."/>
            <person name="Jones S."/>
            <person name="Marra M."/>
            <person name="Ritland C.E."/>
            <person name="Ritland K."/>
            <person name="Bohlmann J."/>
        </authorList>
    </citation>
    <scope>NUCLEOTIDE SEQUENCE</scope>
    <source>
        <tissue evidence="2">Buds collected with no treatment. Collection October 2007</tissue>
    </source>
</reference>